<accession>K9Z0G7</accession>
<dbReference type="KEGG" id="dsl:Dacsa_3600"/>
<protein>
    <submittedName>
        <fullName evidence="1">Uncharacterized protein</fullName>
    </submittedName>
</protein>
<evidence type="ECO:0000313" key="2">
    <source>
        <dbReference type="Proteomes" id="UP000010482"/>
    </source>
</evidence>
<organism evidence="1 2">
    <name type="scientific">Dactylococcopsis salina (strain PCC 8305)</name>
    <name type="common">Myxobactron salinum</name>
    <dbReference type="NCBI Taxonomy" id="13035"/>
    <lineage>
        <taxon>Bacteria</taxon>
        <taxon>Bacillati</taxon>
        <taxon>Cyanobacteriota</taxon>
        <taxon>Cyanophyceae</taxon>
        <taxon>Nodosilineales</taxon>
        <taxon>Cymatolegaceae</taxon>
        <taxon>Dactylococcopsis</taxon>
    </lineage>
</organism>
<reference evidence="1" key="1">
    <citation type="submission" date="2012-04" db="EMBL/GenBank/DDBJ databases">
        <title>Finished genome of Dactylococcopsis salina PCC 8305.</title>
        <authorList>
            <consortium name="US DOE Joint Genome Institute"/>
            <person name="Gugger M."/>
            <person name="Coursin T."/>
            <person name="Rippka R."/>
            <person name="Tandeau De Marsac N."/>
            <person name="Huntemann M."/>
            <person name="Wei C.-L."/>
            <person name="Han J."/>
            <person name="Detter J.C."/>
            <person name="Han C."/>
            <person name="Tapia R."/>
            <person name="Daligault H."/>
            <person name="Chen A."/>
            <person name="Krypides N."/>
            <person name="Mavromatis K."/>
            <person name="Markowitz V."/>
            <person name="Szeto E."/>
            <person name="Ivanova N."/>
            <person name="Ovchinnikova G."/>
            <person name="Pagani I."/>
            <person name="Pati A."/>
            <person name="Goodwin L."/>
            <person name="Peters L."/>
            <person name="Pitluck S."/>
            <person name="Woyke T."/>
            <person name="Kerfeld C."/>
        </authorList>
    </citation>
    <scope>NUCLEOTIDE SEQUENCE [LARGE SCALE GENOMIC DNA]</scope>
    <source>
        <strain evidence="1">PCC 8305</strain>
    </source>
</reference>
<gene>
    <name evidence="1" type="ORF">Dacsa_3600</name>
</gene>
<dbReference type="AlphaFoldDB" id="K9Z0G7"/>
<keyword evidence="2" id="KW-1185">Reference proteome</keyword>
<proteinExistence type="predicted"/>
<dbReference type="Proteomes" id="UP000010482">
    <property type="component" value="Chromosome"/>
</dbReference>
<dbReference type="HOGENOM" id="CLU_2616128_0_0_3"/>
<sequence>MAEYQQRSLHLQQVEADFFAVLDKIDHTVYEWFGLSDQEKTHIEQRLSSFPLNQLQPRYPWDNVKPKPIKAYTEDRFA</sequence>
<name>K9Z0G7_DACS8</name>
<dbReference type="EMBL" id="CP003944">
    <property type="protein sequence ID" value="AFZ52080.1"/>
    <property type="molecule type" value="Genomic_DNA"/>
</dbReference>
<dbReference type="eggNOG" id="COG1002">
    <property type="taxonomic scope" value="Bacteria"/>
</dbReference>
<dbReference type="STRING" id="13035.Dacsa_3600"/>
<evidence type="ECO:0000313" key="1">
    <source>
        <dbReference type="EMBL" id="AFZ52080.1"/>
    </source>
</evidence>